<feature type="domain" description="LamG-like jellyroll fold" evidence="4">
    <location>
        <begin position="948"/>
        <end position="1088"/>
    </location>
</feature>
<dbReference type="RefSeq" id="WP_086785868.1">
    <property type="nucleotide sequence ID" value="NZ_JAGIOO010000001.1"/>
</dbReference>
<protein>
    <recommendedName>
        <fullName evidence="4">LamG-like jellyroll fold domain-containing protein</fullName>
    </recommendedName>
</protein>
<name>A0ABS5A6G3_9PSEU</name>
<feature type="signal peptide" evidence="3">
    <location>
        <begin position="1"/>
        <end position="31"/>
    </location>
</feature>
<dbReference type="PANTHER" id="PTHR46943:SF1">
    <property type="entry name" value="PENTRAXIN-RELATED PROTEIN PTX3"/>
    <property type="match status" value="1"/>
</dbReference>
<keyword evidence="2" id="KW-1015">Disulfide bond</keyword>
<reference evidence="5 6" key="1">
    <citation type="submission" date="2021-03" db="EMBL/GenBank/DDBJ databases">
        <title>Sequencing the genomes of 1000 actinobacteria strains.</title>
        <authorList>
            <person name="Klenk H.-P."/>
        </authorList>
    </citation>
    <scope>NUCLEOTIDE SEQUENCE [LARGE SCALE GENOMIC DNA]</scope>
    <source>
        <strain evidence="5 6">DSM 44580</strain>
    </source>
</reference>
<sequence>MTVNFRRWRLPAALVVLAGLVSVPGTPTAAAATPRQRVEIEAERTETAQVFAEPDGSRTLELHARPVRVRSGGGWREPDVTLRPESGGRVAPVAAALPISFSGGGLEPLARLGRAEQRLELSWPKPLPAPRLSGATATYPEVLPGVDLRVTAQVSGFGHVLVVRNAEAARQPALRQLRFGLRTTGLSVTAARDGGLTAADEQGRTVFQAPPAQMWDSPDTVGPRAAGAQAKRITMPVRVTDGELVLTPDAGMLADPATRFPVEIDPGWDAEPGGWALVYGIPAAYRNQSYWLGDGDGIAKVGYSNWETPTVQARSYFQYDIRHLKNPRIVLGKSSFTAFNSYSPKCEPRPVQLWQTNTFEKGYTWETQPAATMLVGTHNVARGYSANCPADWLGWDIHTAAVNAVNGNGFLTLMLRAENENDPLAWKKFHTNPKIAINYNTYPDQPVALTAEGKGCAVQPAEPHVKTTTPQLAATLHDPDGGNVAAEFEWFVRGAARPVGSHRTSTQNSGTPFTATIPHGAFADGARIGWRVRAFDGELHSQWSPWCDVTLDLTPPATAPTVESTDYPREQAGGGIGLTGRFALSAPGEADIDHFLYRLTTTNLLPVQALDGKATIALTPPRDSRNVAEIYAVDRAGNVSPKATYEFFVRSTRYPPVQHWRLDGAVPATTVPDALGRGSTGTFTQGPVSWTEGRDQDALLFDGRDGHVGFGPKSTVHTGDSFSVSAWVRLDRLDGPWQTAVSQRVDGGSGSSFYLQYRTNPSRWAFTMPEEDKDNFLGDRAEADVPVRQGVWTHLVGVYDAAAEVQLKIYVDGRFAGAAKHTKRWHRAGEVQIGRAQFNRAETDHWQGAIDDVRIYHRVLSDGRINPADKVADGSDIHTLATKPAKEAGLWAAEESAGNLAADTSGNYRGATLHGGAAWGTGKLGSGLRLDGVDDHLSTAGPAVRTDQSFTVSGWARVDSLGAESMTMVSQDGTHASGFSLGYDGARGRWAFGMSRADTTGAVQDLALDTEAPRPGEWTHLAGRYDAAAEEIRIFVNGRPGGVQRFRPAGNAEGPLRIGRAQQDGGPVRHWRGELDELRVTAGLRTEHQFVEEHKHPAIGRPVIRDGLNRYYGHNRDHFTTGGSAAGGLAPPGYRLEHELGWFAPTGAPGTVTLYSCRTGTDQFTSGDPGCEGFPVLAKLGSIYRDPPAGQPSVPLLRCRTENGEHFESVHPDCEGKQVEHRLGYLRPYGGLVRYLQQDGIGDHLSGLGGVPTGYREEFRLGILPLAHQPGTVPLESCLDGADAYTSLSTTCDGKTKLRTLGWIHTAPPAGQDSTRLLRCRRPDGERFDSVDPLCEGHQQDAVLGHLLTRI</sequence>
<dbReference type="SMART" id="SM00560">
    <property type="entry name" value="LamGL"/>
    <property type="match status" value="2"/>
</dbReference>
<dbReference type="Gene3D" id="2.60.120.200">
    <property type="match status" value="2"/>
</dbReference>
<dbReference type="Proteomes" id="UP001519363">
    <property type="component" value="Unassembled WGS sequence"/>
</dbReference>
<gene>
    <name evidence="5" type="ORF">JOF53_001060</name>
</gene>
<feature type="domain" description="LamG-like jellyroll fold" evidence="4">
    <location>
        <begin position="720"/>
        <end position="863"/>
    </location>
</feature>
<dbReference type="InterPro" id="IPR013320">
    <property type="entry name" value="ConA-like_dom_sf"/>
</dbReference>
<feature type="chain" id="PRO_5045245848" description="LamG-like jellyroll fold domain-containing protein" evidence="3">
    <location>
        <begin position="32"/>
        <end position="1351"/>
    </location>
</feature>
<dbReference type="EMBL" id="JAGIOO010000001">
    <property type="protein sequence ID" value="MBP2472188.1"/>
    <property type="molecule type" value="Genomic_DNA"/>
</dbReference>
<dbReference type="SUPFAM" id="SSF49899">
    <property type="entry name" value="Concanavalin A-like lectins/glucanases"/>
    <property type="match status" value="2"/>
</dbReference>
<evidence type="ECO:0000259" key="4">
    <source>
        <dbReference type="SMART" id="SM00560"/>
    </source>
</evidence>
<dbReference type="InterPro" id="IPR006558">
    <property type="entry name" value="LamG-like"/>
</dbReference>
<evidence type="ECO:0000256" key="2">
    <source>
        <dbReference type="ARBA" id="ARBA00023157"/>
    </source>
</evidence>
<proteinExistence type="predicted"/>
<evidence type="ECO:0000256" key="1">
    <source>
        <dbReference type="ARBA" id="ARBA00022729"/>
    </source>
</evidence>
<keyword evidence="6" id="KW-1185">Reference proteome</keyword>
<dbReference type="InterPro" id="IPR042837">
    <property type="entry name" value="PTX3"/>
</dbReference>
<keyword evidence="1 3" id="KW-0732">Signal</keyword>
<accession>A0ABS5A6G3</accession>
<evidence type="ECO:0000256" key="3">
    <source>
        <dbReference type="SAM" id="SignalP"/>
    </source>
</evidence>
<evidence type="ECO:0000313" key="6">
    <source>
        <dbReference type="Proteomes" id="UP001519363"/>
    </source>
</evidence>
<comment type="caution">
    <text evidence="5">The sequence shown here is derived from an EMBL/GenBank/DDBJ whole genome shotgun (WGS) entry which is preliminary data.</text>
</comment>
<organism evidence="5 6">
    <name type="scientific">Crossiella equi</name>
    <dbReference type="NCBI Taxonomy" id="130796"/>
    <lineage>
        <taxon>Bacteria</taxon>
        <taxon>Bacillati</taxon>
        <taxon>Actinomycetota</taxon>
        <taxon>Actinomycetes</taxon>
        <taxon>Pseudonocardiales</taxon>
        <taxon>Pseudonocardiaceae</taxon>
        <taxon>Crossiella</taxon>
    </lineage>
</organism>
<dbReference type="PANTHER" id="PTHR46943">
    <property type="entry name" value="PENTRAXIN-RELATED PROTEIN PTX3"/>
    <property type="match status" value="1"/>
</dbReference>
<evidence type="ECO:0000313" key="5">
    <source>
        <dbReference type="EMBL" id="MBP2472188.1"/>
    </source>
</evidence>
<dbReference type="Pfam" id="PF13385">
    <property type="entry name" value="Laminin_G_3"/>
    <property type="match status" value="2"/>
</dbReference>